<proteinExistence type="predicted"/>
<sequence>MKYKIIMTRSLSTLVLIFVSMATYVSVSYAETFNKAQTIQKALKETQEKVMELNTNLPKRINEYVILEKVEADNIGLVYILTVLMPITKEIKNEINAAMLSTIKSSWCKESWFNNSLYSPMISFFYKGSGNTQAIVMVNKYDCK</sequence>
<dbReference type="EMBL" id="FTLG01000089">
    <property type="protein sequence ID" value="SIP73199.1"/>
    <property type="molecule type" value="Genomic_DNA"/>
</dbReference>
<feature type="coiled-coil region" evidence="1">
    <location>
        <begin position="29"/>
        <end position="56"/>
    </location>
</feature>
<evidence type="ECO:0000256" key="1">
    <source>
        <dbReference type="SAM" id="Coils"/>
    </source>
</evidence>
<name>A0A1N6MWT9_9GAMM</name>
<evidence type="ECO:0000313" key="3">
    <source>
        <dbReference type="EMBL" id="SIP73199.1"/>
    </source>
</evidence>
<dbReference type="Proteomes" id="UP000224871">
    <property type="component" value="Unassembled WGS sequence"/>
</dbReference>
<evidence type="ECO:0000313" key="4">
    <source>
        <dbReference type="Proteomes" id="UP000196435"/>
    </source>
</evidence>
<reference evidence="2 5" key="3">
    <citation type="journal article" date="2017" name="Nat. Microbiol.">
        <title>Natural product diversity associated with the nematode symbionts Photorhabdus and Xenorhabdus.</title>
        <authorList>
            <person name="Tobias N.J."/>
            <person name="Wolff H."/>
            <person name="Djahanschiri B."/>
            <person name="Grundmann F."/>
            <person name="Kronenwerth M."/>
            <person name="Shi Y.M."/>
            <person name="Simonyi S."/>
            <person name="Grun P."/>
            <person name="Shapiro-Ilan D."/>
            <person name="Pidot S.J."/>
            <person name="Stinear T.P."/>
            <person name="Ebersberger I."/>
            <person name="Bode H.B."/>
        </authorList>
    </citation>
    <scope>NUCLEOTIDE SEQUENCE [LARGE SCALE GENOMIC DNA]</scope>
    <source>
        <strain evidence="2 5">DSM 16336</strain>
    </source>
</reference>
<organism evidence="3 4">
    <name type="scientific">Xenorhabdus innexi</name>
    <dbReference type="NCBI Taxonomy" id="290109"/>
    <lineage>
        <taxon>Bacteria</taxon>
        <taxon>Pseudomonadati</taxon>
        <taxon>Pseudomonadota</taxon>
        <taxon>Gammaproteobacteria</taxon>
        <taxon>Enterobacterales</taxon>
        <taxon>Morganellaceae</taxon>
        <taxon>Xenorhabdus</taxon>
    </lineage>
</organism>
<evidence type="ECO:0000313" key="5">
    <source>
        <dbReference type="Proteomes" id="UP000224871"/>
    </source>
</evidence>
<accession>A0A1N6MWT9</accession>
<evidence type="ECO:0000313" key="2">
    <source>
        <dbReference type="EMBL" id="PHM35901.1"/>
    </source>
</evidence>
<keyword evidence="1" id="KW-0175">Coiled coil</keyword>
<protein>
    <submittedName>
        <fullName evidence="3">Uncharacterized protein</fullName>
    </submittedName>
</protein>
<dbReference type="RefSeq" id="WP_086956659.1">
    <property type="nucleotide sequence ID" value="NZ_CAWNQC010000101.1"/>
</dbReference>
<dbReference type="EMBL" id="NIBU01000019">
    <property type="protein sequence ID" value="PHM35901.1"/>
    <property type="molecule type" value="Genomic_DNA"/>
</dbReference>
<reference evidence="4" key="1">
    <citation type="submission" date="2016-12" db="EMBL/GenBank/DDBJ databases">
        <authorList>
            <person name="Gaudriault S."/>
        </authorList>
    </citation>
    <scope>NUCLEOTIDE SEQUENCE [LARGE SCALE GENOMIC DNA]</scope>
    <source>
        <strain evidence="4">HGB1681 (deposited as PTA-6826 in the American Type Culture Collection)</strain>
    </source>
</reference>
<gene>
    <name evidence="2" type="ORF">Xinn_01971</name>
    <name evidence="3" type="ORF">XIS1_1790005</name>
</gene>
<dbReference type="AlphaFoldDB" id="A0A1N6MWT9"/>
<keyword evidence="5" id="KW-1185">Reference proteome</keyword>
<dbReference type="Proteomes" id="UP000196435">
    <property type="component" value="Unassembled WGS sequence"/>
</dbReference>
<reference evidence="3" key="2">
    <citation type="submission" date="2016-12" db="EMBL/GenBank/DDBJ databases">
        <authorList>
            <person name="Song W.-J."/>
            <person name="Kurnit D.M."/>
        </authorList>
    </citation>
    <scope>NUCLEOTIDE SEQUENCE [LARGE SCALE GENOMIC DNA]</scope>
    <source>
        <strain evidence="3">HGB1681</strain>
    </source>
</reference>